<feature type="compositionally biased region" description="Low complexity" evidence="4">
    <location>
        <begin position="108"/>
        <end position="126"/>
    </location>
</feature>
<dbReference type="Pfam" id="PF19127">
    <property type="entry name" value="Choline_bind_3"/>
    <property type="match status" value="3"/>
</dbReference>
<dbReference type="Pfam" id="PF01510">
    <property type="entry name" value="Amidase_2"/>
    <property type="match status" value="1"/>
</dbReference>
<evidence type="ECO:0000259" key="6">
    <source>
        <dbReference type="SMART" id="SM00701"/>
    </source>
</evidence>
<proteinExistence type="inferred from homology"/>
<dbReference type="InterPro" id="IPR002901">
    <property type="entry name" value="MGlyc_endo_b_GlcNAc-like_dom"/>
</dbReference>
<dbReference type="PROSITE" id="PS51170">
    <property type="entry name" value="CW"/>
    <property type="match status" value="5"/>
</dbReference>
<dbReference type="CDD" id="cd06583">
    <property type="entry name" value="PGRP"/>
    <property type="match status" value="1"/>
</dbReference>
<dbReference type="Pfam" id="PF01473">
    <property type="entry name" value="Choline_bind_1"/>
    <property type="match status" value="2"/>
</dbReference>
<comment type="caution">
    <text evidence="7">The sequence shown here is derived from an EMBL/GenBank/DDBJ whole genome shotgun (WGS) entry which is preliminary data.</text>
</comment>
<feature type="repeat" description="Cell wall-binding" evidence="3">
    <location>
        <begin position="616"/>
        <end position="635"/>
    </location>
</feature>
<accession>A0A508A3V7</accession>
<dbReference type="EMBL" id="VICB01000008">
    <property type="protein sequence ID" value="TQD43431.1"/>
    <property type="molecule type" value="Genomic_DNA"/>
</dbReference>
<keyword evidence="2" id="KW-0677">Repeat</keyword>
<dbReference type="GO" id="GO:0009253">
    <property type="term" value="P:peptidoglycan catabolic process"/>
    <property type="evidence" value="ECO:0007669"/>
    <property type="project" value="InterPro"/>
</dbReference>
<feature type="region of interest" description="Disordered" evidence="4">
    <location>
        <begin position="81"/>
        <end position="138"/>
    </location>
</feature>
<dbReference type="PANTHER" id="PTHR11022">
    <property type="entry name" value="PEPTIDOGLYCAN RECOGNITION PROTEIN"/>
    <property type="match status" value="1"/>
</dbReference>
<dbReference type="InterPro" id="IPR018337">
    <property type="entry name" value="Cell_wall/Cho-bd_repeat"/>
</dbReference>
<dbReference type="PANTHER" id="PTHR11022:SF41">
    <property type="entry name" value="PEPTIDOGLYCAN-RECOGNITION PROTEIN LC-RELATED"/>
    <property type="match status" value="1"/>
</dbReference>
<dbReference type="Pfam" id="PF01832">
    <property type="entry name" value="Glucosaminidase"/>
    <property type="match status" value="1"/>
</dbReference>
<evidence type="ECO:0000256" key="2">
    <source>
        <dbReference type="ARBA" id="ARBA00022737"/>
    </source>
</evidence>
<dbReference type="Gene3D" id="3.40.80.10">
    <property type="entry name" value="Peptidoglycan recognition protein-like"/>
    <property type="match status" value="1"/>
</dbReference>
<protein>
    <submittedName>
        <fullName evidence="7">N-acetylmuramoyl-L-alanine amidase</fullName>
    </submittedName>
</protein>
<feature type="repeat" description="Cell wall-binding" evidence="3">
    <location>
        <begin position="700"/>
        <end position="719"/>
    </location>
</feature>
<sequence>MNVPRALGRIAPRGGHRLSGHVGGRSARALAYRAAGLIALTPLLLSSLAPVAGAVPGAGNSSDQTDGPAPVQILDLTTSSGQATEVAQSGLDDAQTSTDSGSGDGTDAETSTPSAEEASSAGNGSSVRPAPASGTTSSVRHAFVQAAGAADAQFPSILPAATDPQADAALLTDPLEVDRFLVAGFTWTGGADLPEGVRIYLRVRENGTWSPWYLNEAADAGRDDRTTSGTGEFITGGADAIQASVVGGSLPAGLKLALVPSQPQGEEVLDADDLKTTEAPPTPVIEDAAMQPQAGRSGALESSAEPTGQSTSAVTAQSITPASFSMAETSSLPASTVPAALPVATSANGLPVPVTTRAEWGANASYMSWDPDYASAGHVVVHHTAGTNNYSAGQSASIVRGIYYYHAVTLDWGDIGYNFLIDKYGTVFEGRSGSLAAPAGRMSVGAHARGVNTGTMGLSMMGDYSSVSPSDAQLSSVGKMAGWFLRRAGITDANGWAGLNVWTTERYQAGSTISMPRILGHRDVGYTSCPGNVGYSKLGTIRTIAQQQISGSGGWKAESGAWYYLKSDGAKATGWVTDAGNWYYLDASKGGAMATGWLRDGSSWYYLDGSKGGAMATGWVSDGGSWYYLNSDGALATGWVADAGRWYYLDASKGGAMATGWLRDGSSWYYLGADGAMATGWVRGPEGWFYLDGSRGGAMATGWVSDGGSWYYLNSDGALATGWVADAGRWYYLDASKGGAMATGWVSDGRSWYYLNSDGALATGWVADAGNWYYLDASKGGAMVTGRVKIDGRWSTFAAGGAWQGYEGLHPVLAEPTASREQVIATMVSAYNSSGHVYPSVALSKGGADTAQSFFTTLYDEAVAEGVSPELLFAQVMKETAWLQFGGDVAIGQFNFGGLGATGGGAAGASFSSVQIGLRAQVQHLRAYADSSATPQALSRPLVDPRFTYVRKGSAAYVEHLGIQENPQRTGWATARNYGNDLASMIDQYFG</sequence>
<gene>
    <name evidence="7" type="ORF">FK256_06970</name>
</gene>
<dbReference type="InterPro" id="IPR002502">
    <property type="entry name" value="Amidase_domain"/>
</dbReference>
<organism evidence="7 8">
    <name type="scientific">Actinomyces johnsonii</name>
    <dbReference type="NCBI Taxonomy" id="544581"/>
    <lineage>
        <taxon>Bacteria</taxon>
        <taxon>Bacillati</taxon>
        <taxon>Actinomycetota</taxon>
        <taxon>Actinomycetes</taxon>
        <taxon>Actinomycetales</taxon>
        <taxon>Actinomycetaceae</taxon>
        <taxon>Actinomyces</taxon>
    </lineage>
</organism>
<feature type="region of interest" description="Disordered" evidence="4">
    <location>
        <begin position="265"/>
        <end position="316"/>
    </location>
</feature>
<dbReference type="RefSeq" id="WP_141424229.1">
    <property type="nucleotide sequence ID" value="NZ_JASPFB010000001.1"/>
</dbReference>
<feature type="compositionally biased region" description="Polar residues" evidence="4">
    <location>
        <begin position="304"/>
        <end position="316"/>
    </location>
</feature>
<dbReference type="GO" id="GO:0004040">
    <property type="term" value="F:amidase activity"/>
    <property type="evidence" value="ECO:0007669"/>
    <property type="project" value="InterPro"/>
</dbReference>
<dbReference type="Gene3D" id="2.10.270.10">
    <property type="entry name" value="Cholin Binding"/>
    <property type="match status" value="5"/>
</dbReference>
<dbReference type="InterPro" id="IPR036505">
    <property type="entry name" value="Amidase/PGRP_sf"/>
</dbReference>
<feature type="repeat" description="Cell wall-binding" evidence="3">
    <location>
        <begin position="658"/>
        <end position="677"/>
    </location>
</feature>
<name>A0A508A3V7_9ACTO</name>
<feature type="domain" description="Peptidoglycan recognition protein family" evidence="6">
    <location>
        <begin position="352"/>
        <end position="503"/>
    </location>
</feature>
<dbReference type="InterPro" id="IPR006619">
    <property type="entry name" value="PGRP_domain_met/bac"/>
</dbReference>
<dbReference type="InterPro" id="IPR015510">
    <property type="entry name" value="PGRP"/>
</dbReference>
<reference evidence="7 8" key="1">
    <citation type="submission" date="2019-06" db="EMBL/GenBank/DDBJ databases">
        <title>Draft genome sequence of Actinomyces johnsonii CCUG 34287T.</title>
        <authorList>
            <person name="Salva-Serra F."/>
            <person name="Cardew S."/>
            <person name="Moore E."/>
        </authorList>
    </citation>
    <scope>NUCLEOTIDE SEQUENCE [LARGE SCALE GENOMIC DNA]</scope>
    <source>
        <strain evidence="7 8">CCUG 34287</strain>
    </source>
</reference>
<evidence type="ECO:0000256" key="3">
    <source>
        <dbReference type="PROSITE-ProRule" id="PRU00591"/>
    </source>
</evidence>
<dbReference type="AlphaFoldDB" id="A0A508A3V7"/>
<evidence type="ECO:0000256" key="1">
    <source>
        <dbReference type="ARBA" id="ARBA00007553"/>
    </source>
</evidence>
<feature type="repeat" description="Cell wall-binding" evidence="3">
    <location>
        <begin position="572"/>
        <end position="591"/>
    </location>
</feature>
<feature type="domain" description="N-acetylmuramoyl-L-alanine amidase" evidence="5">
    <location>
        <begin position="368"/>
        <end position="531"/>
    </location>
</feature>
<dbReference type="SMART" id="SM00644">
    <property type="entry name" value="Ami_2"/>
    <property type="match status" value="1"/>
</dbReference>
<evidence type="ECO:0000313" key="7">
    <source>
        <dbReference type="EMBL" id="TQD43431.1"/>
    </source>
</evidence>
<feature type="repeat" description="Cell wall-binding" evidence="3">
    <location>
        <begin position="742"/>
        <end position="761"/>
    </location>
</feature>
<comment type="similarity">
    <text evidence="1">Belongs to the N-acetylmuramoyl-L-alanine amidase 2 family.</text>
</comment>
<evidence type="ECO:0000313" key="8">
    <source>
        <dbReference type="Proteomes" id="UP000319010"/>
    </source>
</evidence>
<dbReference type="SUPFAM" id="SSF69360">
    <property type="entry name" value="Cell wall binding repeat"/>
    <property type="match status" value="1"/>
</dbReference>
<evidence type="ECO:0000259" key="5">
    <source>
        <dbReference type="SMART" id="SM00644"/>
    </source>
</evidence>
<dbReference type="SUPFAM" id="SSF55846">
    <property type="entry name" value="N-acetylmuramoyl-L-alanine amidase-like"/>
    <property type="match status" value="1"/>
</dbReference>
<evidence type="ECO:0000256" key="4">
    <source>
        <dbReference type="SAM" id="MobiDB-lite"/>
    </source>
</evidence>
<dbReference type="Proteomes" id="UP000319010">
    <property type="component" value="Unassembled WGS sequence"/>
</dbReference>
<dbReference type="GO" id="GO:0008745">
    <property type="term" value="F:N-acetylmuramoyl-L-alanine amidase activity"/>
    <property type="evidence" value="ECO:0007669"/>
    <property type="project" value="InterPro"/>
</dbReference>
<dbReference type="GO" id="GO:0008270">
    <property type="term" value="F:zinc ion binding"/>
    <property type="evidence" value="ECO:0007669"/>
    <property type="project" value="InterPro"/>
</dbReference>
<dbReference type="Gene3D" id="1.10.530.10">
    <property type="match status" value="1"/>
</dbReference>
<dbReference type="SMART" id="SM00701">
    <property type="entry name" value="PGRP"/>
    <property type="match status" value="1"/>
</dbReference>